<dbReference type="EMBL" id="LIIK01000011">
    <property type="protein sequence ID" value="KQM09130.1"/>
    <property type="molecule type" value="Genomic_DNA"/>
</dbReference>
<gene>
    <name evidence="7" type="ORF">AL399_03330</name>
</gene>
<evidence type="ECO:0000256" key="3">
    <source>
        <dbReference type="ARBA" id="ARBA00022980"/>
    </source>
</evidence>
<dbReference type="STRING" id="1702214.AL399_03330"/>
<dbReference type="Pfam" id="PF00466">
    <property type="entry name" value="Ribosomal_L10"/>
    <property type="match status" value="1"/>
</dbReference>
<dbReference type="PATRIC" id="fig|1702214.3.peg.1178"/>
<evidence type="ECO:0000256" key="4">
    <source>
        <dbReference type="ARBA" id="ARBA00023274"/>
    </source>
</evidence>
<dbReference type="NCBIfam" id="NF000955">
    <property type="entry name" value="PRK00099.1-1"/>
    <property type="match status" value="1"/>
</dbReference>
<dbReference type="GO" id="GO:1990904">
    <property type="term" value="C:ribonucleoprotein complex"/>
    <property type="evidence" value="ECO:0007669"/>
    <property type="project" value="UniProtKB-KW"/>
</dbReference>
<evidence type="ECO:0000256" key="2">
    <source>
        <dbReference type="ARBA" id="ARBA00008889"/>
    </source>
</evidence>
<evidence type="ECO:0000256" key="1">
    <source>
        <dbReference type="ARBA" id="ARBA00002633"/>
    </source>
</evidence>
<evidence type="ECO:0000256" key="5">
    <source>
        <dbReference type="ARBA" id="ARBA00035202"/>
    </source>
</evidence>
<comment type="similarity">
    <text evidence="2">Belongs to the universal ribosomal protein uL10 family.</text>
</comment>
<protein>
    <recommendedName>
        <fullName evidence="5">Large ribosomal subunit protein uL10</fullName>
    </recommendedName>
    <alternativeName>
        <fullName evidence="6">50S ribosomal protein L10</fullName>
    </alternativeName>
</protein>
<dbReference type="InterPro" id="IPR001790">
    <property type="entry name" value="Ribosomal_uL10"/>
</dbReference>
<dbReference type="InterPro" id="IPR047865">
    <property type="entry name" value="Ribosomal_uL10_bac_type"/>
</dbReference>
<proteinExistence type="inferred from homology"/>
<dbReference type="Gene3D" id="3.30.70.1730">
    <property type="match status" value="1"/>
</dbReference>
<dbReference type="SUPFAM" id="SSF160369">
    <property type="entry name" value="Ribosomal protein L10-like"/>
    <property type="match status" value="1"/>
</dbReference>
<dbReference type="PANTHER" id="PTHR11560">
    <property type="entry name" value="39S RIBOSOMAL PROTEIN L10, MITOCHONDRIAL"/>
    <property type="match status" value="1"/>
</dbReference>
<dbReference type="InterPro" id="IPR043141">
    <property type="entry name" value="Ribosomal_uL10-like_sf"/>
</dbReference>
<accession>A0A0Q4B918</accession>
<comment type="function">
    <text evidence="1">Forms part of the ribosomal stalk, playing a central role in the interaction of the ribosome with GTP-bound translation factors.</text>
</comment>
<dbReference type="AlphaFoldDB" id="A0A0Q4B918"/>
<sequence>MTREEKQKTIDELSARLQAYPHFYVVDMEGLNAESTSLLRRKCFEHKVKLVVVKNTLFAKALELRKDVDFSAVISSLKGASAVFFAEVANEPAKLIKEYRKEHEKPLLKVAYAEESVYVGESHLDALASLKSKNELIADVMALLQSPAKSVVSAQQTGGSKLSGIVKVLAERQ</sequence>
<organism evidence="7 8">
    <name type="scientific">Candidatus [Bacteroides] periocalifornicus</name>
    <dbReference type="NCBI Taxonomy" id="1702214"/>
    <lineage>
        <taxon>Bacteria</taxon>
        <taxon>Pseudomonadati</taxon>
        <taxon>Bacteroidota</taxon>
    </lineage>
</organism>
<keyword evidence="8" id="KW-1185">Reference proteome</keyword>
<evidence type="ECO:0000313" key="8">
    <source>
        <dbReference type="Proteomes" id="UP000054172"/>
    </source>
</evidence>
<keyword evidence="3 7" id="KW-0689">Ribosomal protein</keyword>
<dbReference type="GO" id="GO:0005840">
    <property type="term" value="C:ribosome"/>
    <property type="evidence" value="ECO:0007669"/>
    <property type="project" value="UniProtKB-KW"/>
</dbReference>
<comment type="caution">
    <text evidence="7">The sequence shown here is derived from an EMBL/GenBank/DDBJ whole genome shotgun (WGS) entry which is preliminary data.</text>
</comment>
<evidence type="ECO:0000256" key="6">
    <source>
        <dbReference type="ARBA" id="ARBA00035502"/>
    </source>
</evidence>
<name>A0A0Q4B918_9BACT</name>
<dbReference type="CDD" id="cd05797">
    <property type="entry name" value="Ribosomal_L10"/>
    <property type="match status" value="1"/>
</dbReference>
<keyword evidence="4" id="KW-0687">Ribonucleoprotein</keyword>
<dbReference type="Proteomes" id="UP000054172">
    <property type="component" value="Unassembled WGS sequence"/>
</dbReference>
<evidence type="ECO:0000313" key="7">
    <source>
        <dbReference type="EMBL" id="KQM09130.1"/>
    </source>
</evidence>
<reference evidence="7" key="1">
    <citation type="submission" date="2015-08" db="EMBL/GenBank/DDBJ databases">
        <title>Candidatus Bacteriodes Periocalifornicus.</title>
        <authorList>
            <person name="McLean J.S."/>
            <person name="Kelley S."/>
        </authorList>
    </citation>
    <scope>NUCLEOTIDE SEQUENCE [LARGE SCALE GENOMIC DNA]</scope>
    <source>
        <strain evidence="7">12B</strain>
    </source>
</reference>